<organism evidence="2 3">
    <name type="scientific">Oceanotoga teriensis</name>
    <dbReference type="NCBI Taxonomy" id="515440"/>
    <lineage>
        <taxon>Bacteria</taxon>
        <taxon>Thermotogati</taxon>
        <taxon>Thermotogota</taxon>
        <taxon>Thermotogae</taxon>
        <taxon>Petrotogales</taxon>
        <taxon>Petrotogaceae</taxon>
        <taxon>Oceanotoga</taxon>
    </lineage>
</organism>
<keyword evidence="1" id="KW-1133">Transmembrane helix</keyword>
<reference evidence="2 3" key="1">
    <citation type="submission" date="2018-05" db="EMBL/GenBank/DDBJ databases">
        <title>Genomic Encyclopedia of Type Strains, Phase IV (KMG-IV): sequencing the most valuable type-strain genomes for metagenomic binning, comparative biology and taxonomic classification.</title>
        <authorList>
            <person name="Goeker M."/>
        </authorList>
    </citation>
    <scope>NUCLEOTIDE SEQUENCE [LARGE SCALE GENOMIC DNA]</scope>
    <source>
        <strain evidence="2 3">DSM 24906</strain>
    </source>
</reference>
<keyword evidence="3" id="KW-1185">Reference proteome</keyword>
<keyword evidence="1" id="KW-0812">Transmembrane</keyword>
<proteinExistence type="predicted"/>
<protein>
    <submittedName>
        <fullName evidence="2">Uncharacterized protein</fullName>
    </submittedName>
</protein>
<feature type="transmembrane region" description="Helical" evidence="1">
    <location>
        <begin position="126"/>
        <end position="144"/>
    </location>
</feature>
<dbReference type="Proteomes" id="UP000245921">
    <property type="component" value="Unassembled WGS sequence"/>
</dbReference>
<name>A0AA45HIP5_9BACT</name>
<accession>A0AA45HIP5</accession>
<dbReference type="AlphaFoldDB" id="A0AA45HIP5"/>
<dbReference type="EMBL" id="QGGI01000009">
    <property type="protein sequence ID" value="PWJ92170.1"/>
    <property type="molecule type" value="Genomic_DNA"/>
</dbReference>
<dbReference type="RefSeq" id="WP_109604894.1">
    <property type="nucleotide sequence ID" value="NZ_JAMHJO010000009.1"/>
</dbReference>
<keyword evidence="1" id="KW-0472">Membrane</keyword>
<evidence type="ECO:0000313" key="3">
    <source>
        <dbReference type="Proteomes" id="UP000245921"/>
    </source>
</evidence>
<gene>
    <name evidence="2" type="ORF">C7380_10953</name>
</gene>
<evidence type="ECO:0000256" key="1">
    <source>
        <dbReference type="SAM" id="Phobius"/>
    </source>
</evidence>
<sequence length="247" mass="29358">MKKYISNIVFLIIVLAFSNDLLRELSYNLSFNYDPLLLTILSYTGMIFIYLNFIWSIIRNYKKTEDPIKSFILIPLLKFISIYITFLILSIIYNSMFSIDLIIGLLNASISIFIPGRVVFPNIVDLILFMIIFSTISPILISFIKLNDSNKKKTYVIEEFNQENYKKLIMNLKEMKDNIFDMEVYNKYIEVYDKILIEKVDETYRFKKLSELKNIMQEHFDDMKLNSLSLDKKKKTIKNTIYKLEKI</sequence>
<evidence type="ECO:0000313" key="2">
    <source>
        <dbReference type="EMBL" id="PWJ92170.1"/>
    </source>
</evidence>
<feature type="transmembrane region" description="Helical" evidence="1">
    <location>
        <begin position="39"/>
        <end position="58"/>
    </location>
</feature>
<comment type="caution">
    <text evidence="2">The sequence shown here is derived from an EMBL/GenBank/DDBJ whole genome shotgun (WGS) entry which is preliminary data.</text>
</comment>
<feature type="transmembrane region" description="Helical" evidence="1">
    <location>
        <begin position="70"/>
        <end position="93"/>
    </location>
</feature>